<accession>A0A9E2KMX4</accession>
<comment type="catalytic activity">
    <reaction evidence="6 8">
        <text>dCMP + ATP = dCDP + ADP</text>
        <dbReference type="Rhea" id="RHEA:25094"/>
        <dbReference type="ChEBI" id="CHEBI:30616"/>
        <dbReference type="ChEBI" id="CHEBI:57566"/>
        <dbReference type="ChEBI" id="CHEBI:58593"/>
        <dbReference type="ChEBI" id="CHEBI:456216"/>
        <dbReference type="EC" id="2.7.4.25"/>
    </reaction>
</comment>
<keyword evidence="3 8" id="KW-0547">Nucleotide-binding</keyword>
<comment type="similarity">
    <text evidence="1 8">Belongs to the cytidylate kinase family. Type 1 subfamily.</text>
</comment>
<dbReference type="GO" id="GO:0005524">
    <property type="term" value="F:ATP binding"/>
    <property type="evidence" value="ECO:0007669"/>
    <property type="project" value="UniProtKB-UniRule"/>
</dbReference>
<reference evidence="10" key="1">
    <citation type="journal article" date="2021" name="PeerJ">
        <title>Extensive microbial diversity within the chicken gut microbiome revealed by metagenomics and culture.</title>
        <authorList>
            <person name="Gilroy R."/>
            <person name="Ravi A."/>
            <person name="Getino M."/>
            <person name="Pursley I."/>
            <person name="Horton D.L."/>
            <person name="Alikhan N.F."/>
            <person name="Baker D."/>
            <person name="Gharbi K."/>
            <person name="Hall N."/>
            <person name="Watson M."/>
            <person name="Adriaenssens E.M."/>
            <person name="Foster-Nyarko E."/>
            <person name="Jarju S."/>
            <person name="Secka A."/>
            <person name="Antonio M."/>
            <person name="Oren A."/>
            <person name="Chaudhuri R.R."/>
            <person name="La Ragione R."/>
            <person name="Hildebrand F."/>
            <person name="Pallen M.J."/>
        </authorList>
    </citation>
    <scope>NUCLEOTIDE SEQUENCE</scope>
    <source>
        <strain evidence="10">687</strain>
    </source>
</reference>
<dbReference type="Gene3D" id="3.40.50.300">
    <property type="entry name" value="P-loop containing nucleotide triphosphate hydrolases"/>
    <property type="match status" value="1"/>
</dbReference>
<evidence type="ECO:0000256" key="5">
    <source>
        <dbReference type="ARBA" id="ARBA00022840"/>
    </source>
</evidence>
<feature type="domain" description="Cytidylate kinase" evidence="9">
    <location>
        <begin position="7"/>
        <end position="220"/>
    </location>
</feature>
<keyword evidence="8" id="KW-0963">Cytoplasm</keyword>
<dbReference type="InterPro" id="IPR011994">
    <property type="entry name" value="Cytidylate_kinase_dom"/>
</dbReference>
<dbReference type="GO" id="GO:0036431">
    <property type="term" value="F:dCMP kinase activity"/>
    <property type="evidence" value="ECO:0007669"/>
    <property type="project" value="InterPro"/>
</dbReference>
<dbReference type="InterPro" id="IPR027417">
    <property type="entry name" value="P-loop_NTPase"/>
</dbReference>
<evidence type="ECO:0000256" key="4">
    <source>
        <dbReference type="ARBA" id="ARBA00022777"/>
    </source>
</evidence>
<dbReference type="HAMAP" id="MF_00238">
    <property type="entry name" value="Cytidyl_kinase_type1"/>
    <property type="match status" value="1"/>
</dbReference>
<comment type="catalytic activity">
    <reaction evidence="7 8">
        <text>CMP + ATP = CDP + ADP</text>
        <dbReference type="Rhea" id="RHEA:11600"/>
        <dbReference type="ChEBI" id="CHEBI:30616"/>
        <dbReference type="ChEBI" id="CHEBI:58069"/>
        <dbReference type="ChEBI" id="CHEBI:60377"/>
        <dbReference type="ChEBI" id="CHEBI:456216"/>
        <dbReference type="EC" id="2.7.4.25"/>
    </reaction>
</comment>
<dbReference type="GO" id="GO:0005829">
    <property type="term" value="C:cytosol"/>
    <property type="evidence" value="ECO:0007669"/>
    <property type="project" value="TreeGrafter"/>
</dbReference>
<proteinExistence type="inferred from homology"/>
<dbReference type="PANTHER" id="PTHR21299">
    <property type="entry name" value="CYTIDYLATE KINASE/PANTOATE-BETA-ALANINE LIGASE"/>
    <property type="match status" value="1"/>
</dbReference>
<dbReference type="EMBL" id="JAHLFG010000063">
    <property type="protein sequence ID" value="MBU3827020.1"/>
    <property type="molecule type" value="Genomic_DNA"/>
</dbReference>
<sequence length="230" mass="24819">MAKAIVIAVDGPGGAGKGELTRRLAARFGFALLDSGAIYRVLAYAVRKAGLALFDEDSVVQEALVVNMSFEPQDNGVHVLLNGEDVTAAIRTEEAGANASKVAALPAVRQALLQRQRDFRKEPGLVADGRDMGTVVFPDAQVKIFLDASAEVRAKRRELQLKAQGKVADYDLILQEIKERDERDRTRATAPLKAAADALILDSTALTIEEVEEKALAFIHEKLGTLELNG</sequence>
<dbReference type="GO" id="GO:0015949">
    <property type="term" value="P:nucleobase-containing small molecule interconversion"/>
    <property type="evidence" value="ECO:0007669"/>
    <property type="project" value="TreeGrafter"/>
</dbReference>
<evidence type="ECO:0000256" key="6">
    <source>
        <dbReference type="ARBA" id="ARBA00047615"/>
    </source>
</evidence>
<dbReference type="NCBIfam" id="TIGR00017">
    <property type="entry name" value="cmk"/>
    <property type="match status" value="1"/>
</dbReference>
<evidence type="ECO:0000313" key="11">
    <source>
        <dbReference type="Proteomes" id="UP000824150"/>
    </source>
</evidence>
<comment type="caution">
    <text evidence="8">Lacks conserved residue(s) required for the propagation of feature annotation.</text>
</comment>
<gene>
    <name evidence="8 10" type="primary">cmk</name>
    <name evidence="10" type="ORF">IAA31_05975</name>
</gene>
<evidence type="ECO:0000313" key="10">
    <source>
        <dbReference type="EMBL" id="MBU3827020.1"/>
    </source>
</evidence>
<organism evidence="10 11">
    <name type="scientific">Candidatus Anaerobiospirillum merdipullorum</name>
    <dbReference type="NCBI Taxonomy" id="2838450"/>
    <lineage>
        <taxon>Bacteria</taxon>
        <taxon>Pseudomonadati</taxon>
        <taxon>Pseudomonadota</taxon>
        <taxon>Gammaproteobacteria</taxon>
        <taxon>Aeromonadales</taxon>
        <taxon>Succinivibrionaceae</taxon>
        <taxon>Anaerobiospirillum</taxon>
    </lineage>
</organism>
<evidence type="ECO:0000256" key="3">
    <source>
        <dbReference type="ARBA" id="ARBA00022741"/>
    </source>
</evidence>
<keyword evidence="2 8" id="KW-0808">Transferase</keyword>
<dbReference type="SUPFAM" id="SSF52540">
    <property type="entry name" value="P-loop containing nucleoside triphosphate hydrolases"/>
    <property type="match status" value="1"/>
</dbReference>
<keyword evidence="4 8" id="KW-0418">Kinase</keyword>
<comment type="caution">
    <text evidence="10">The sequence shown here is derived from an EMBL/GenBank/DDBJ whole genome shotgun (WGS) entry which is preliminary data.</text>
</comment>
<name>A0A9E2KMX4_9GAMM</name>
<dbReference type="Proteomes" id="UP000824150">
    <property type="component" value="Unassembled WGS sequence"/>
</dbReference>
<dbReference type="Pfam" id="PF02224">
    <property type="entry name" value="Cytidylate_kin"/>
    <property type="match status" value="1"/>
</dbReference>
<evidence type="ECO:0000256" key="7">
    <source>
        <dbReference type="ARBA" id="ARBA00048478"/>
    </source>
</evidence>
<dbReference type="EC" id="2.7.4.25" evidence="8"/>
<keyword evidence="5 8" id="KW-0067">ATP-binding</keyword>
<evidence type="ECO:0000256" key="8">
    <source>
        <dbReference type="HAMAP-Rule" id="MF_00238"/>
    </source>
</evidence>
<evidence type="ECO:0000256" key="2">
    <source>
        <dbReference type="ARBA" id="ARBA00022679"/>
    </source>
</evidence>
<comment type="subcellular location">
    <subcellularLocation>
        <location evidence="8">Cytoplasm</location>
    </subcellularLocation>
</comment>
<dbReference type="CDD" id="cd02020">
    <property type="entry name" value="CMPK"/>
    <property type="match status" value="1"/>
</dbReference>
<protein>
    <recommendedName>
        <fullName evidence="8">Cytidylate kinase</fullName>
        <shortName evidence="8">CK</shortName>
        <ecNumber evidence="8">2.7.4.25</ecNumber>
    </recommendedName>
    <alternativeName>
        <fullName evidence="8">Cytidine monophosphate kinase</fullName>
        <shortName evidence="8">CMP kinase</shortName>
    </alternativeName>
</protein>
<dbReference type="GO" id="GO:0006220">
    <property type="term" value="P:pyrimidine nucleotide metabolic process"/>
    <property type="evidence" value="ECO:0007669"/>
    <property type="project" value="UniProtKB-UniRule"/>
</dbReference>
<dbReference type="InterPro" id="IPR003136">
    <property type="entry name" value="Cytidylate_kin"/>
</dbReference>
<reference evidence="10" key="2">
    <citation type="submission" date="2021-04" db="EMBL/GenBank/DDBJ databases">
        <authorList>
            <person name="Gilroy R."/>
        </authorList>
    </citation>
    <scope>NUCLEOTIDE SEQUENCE</scope>
    <source>
        <strain evidence="10">687</strain>
    </source>
</reference>
<dbReference type="PANTHER" id="PTHR21299:SF2">
    <property type="entry name" value="CYTIDYLATE KINASE"/>
    <property type="match status" value="1"/>
</dbReference>
<evidence type="ECO:0000259" key="9">
    <source>
        <dbReference type="Pfam" id="PF02224"/>
    </source>
</evidence>
<dbReference type="AlphaFoldDB" id="A0A9E2KMX4"/>
<evidence type="ECO:0000256" key="1">
    <source>
        <dbReference type="ARBA" id="ARBA00009427"/>
    </source>
</evidence>